<reference evidence="1" key="1">
    <citation type="submission" date="2021-06" db="EMBL/GenBank/DDBJ databases">
        <authorList>
            <person name="Kallberg Y."/>
            <person name="Tangrot J."/>
            <person name="Rosling A."/>
        </authorList>
    </citation>
    <scope>NUCLEOTIDE SEQUENCE</scope>
    <source>
        <strain evidence="1">UK204</strain>
    </source>
</reference>
<dbReference type="OrthoDB" id="2407788at2759"/>
<organism evidence="1 2">
    <name type="scientific">Funneliformis caledonium</name>
    <dbReference type="NCBI Taxonomy" id="1117310"/>
    <lineage>
        <taxon>Eukaryota</taxon>
        <taxon>Fungi</taxon>
        <taxon>Fungi incertae sedis</taxon>
        <taxon>Mucoromycota</taxon>
        <taxon>Glomeromycotina</taxon>
        <taxon>Glomeromycetes</taxon>
        <taxon>Glomerales</taxon>
        <taxon>Glomeraceae</taxon>
        <taxon>Funneliformis</taxon>
    </lineage>
</organism>
<name>A0A9N9DMK0_9GLOM</name>
<gene>
    <name evidence="1" type="ORF">FCALED_LOCUS10752</name>
</gene>
<evidence type="ECO:0000313" key="1">
    <source>
        <dbReference type="EMBL" id="CAG8644769.1"/>
    </source>
</evidence>
<proteinExistence type="predicted"/>
<dbReference type="AlphaFoldDB" id="A0A9N9DMK0"/>
<dbReference type="Proteomes" id="UP000789570">
    <property type="component" value="Unassembled WGS sequence"/>
</dbReference>
<comment type="caution">
    <text evidence="1">The sequence shown here is derived from an EMBL/GenBank/DDBJ whole genome shotgun (WGS) entry which is preliminary data.</text>
</comment>
<dbReference type="EMBL" id="CAJVPQ010004108">
    <property type="protein sequence ID" value="CAG8644769.1"/>
    <property type="molecule type" value="Genomic_DNA"/>
</dbReference>
<keyword evidence="2" id="KW-1185">Reference proteome</keyword>
<evidence type="ECO:0000313" key="2">
    <source>
        <dbReference type="Proteomes" id="UP000789570"/>
    </source>
</evidence>
<protein>
    <submittedName>
        <fullName evidence="1">7340_t:CDS:1</fullName>
    </submittedName>
</protein>
<sequence length="101" mass="12008">MLQKKKKKQILYALKSKQKYGKRGGGKRISKRAWKFLEKYFLKGDVDKSKRYTTATMLKRKVEEGELGEDEVPKLQTIHSWILRYSAQHRQKMAEMSINKM</sequence>
<accession>A0A9N9DMK0</accession>